<name>A0A4U0VMW2_9PEZI</name>
<accession>A0A4U0VMW2</accession>
<dbReference type="PANTHER" id="PTHR43355">
    <property type="entry name" value="FLAVIN REDUCTASE (NADPH)"/>
    <property type="match status" value="1"/>
</dbReference>
<dbReference type="STRING" id="329884.A0A4U0VMW2"/>
<dbReference type="GO" id="GO:0004074">
    <property type="term" value="F:biliverdin reductase [NAD(P)H] activity"/>
    <property type="evidence" value="ECO:0007669"/>
    <property type="project" value="TreeGrafter"/>
</dbReference>
<protein>
    <submittedName>
        <fullName evidence="2">Uncharacterized protein</fullName>
    </submittedName>
</protein>
<dbReference type="GO" id="GO:0042602">
    <property type="term" value="F:riboflavin reductase (NADPH) activity"/>
    <property type="evidence" value="ECO:0007669"/>
    <property type="project" value="TreeGrafter"/>
</dbReference>
<dbReference type="OrthoDB" id="63935at2759"/>
<evidence type="ECO:0000256" key="1">
    <source>
        <dbReference type="ARBA" id="ARBA00038376"/>
    </source>
</evidence>
<proteinExistence type="inferred from homology"/>
<gene>
    <name evidence="2" type="ORF">B0A55_11871</name>
</gene>
<dbReference type="Proteomes" id="UP000309340">
    <property type="component" value="Unassembled WGS sequence"/>
</dbReference>
<dbReference type="InterPro" id="IPR036291">
    <property type="entry name" value="NAD(P)-bd_dom_sf"/>
</dbReference>
<dbReference type="PANTHER" id="PTHR43355:SF2">
    <property type="entry name" value="FLAVIN REDUCTASE (NADPH)"/>
    <property type="match status" value="1"/>
</dbReference>
<evidence type="ECO:0000313" key="3">
    <source>
        <dbReference type="Proteomes" id="UP000309340"/>
    </source>
</evidence>
<organism evidence="2 3">
    <name type="scientific">Friedmanniomyces simplex</name>
    <dbReference type="NCBI Taxonomy" id="329884"/>
    <lineage>
        <taxon>Eukaryota</taxon>
        <taxon>Fungi</taxon>
        <taxon>Dikarya</taxon>
        <taxon>Ascomycota</taxon>
        <taxon>Pezizomycotina</taxon>
        <taxon>Dothideomycetes</taxon>
        <taxon>Dothideomycetidae</taxon>
        <taxon>Mycosphaerellales</taxon>
        <taxon>Teratosphaeriaceae</taxon>
        <taxon>Friedmanniomyces</taxon>
    </lineage>
</organism>
<sequence length="263" mass="28788">MAPPTIAFFGATGDCAGYCLAHTLTSGLDCRALARTPSKLTASLIAKGVHPDVLDRHLTIIPGDAKDIKVVKRVLCTDEEKSGNSVVDKIVTGIGGNQLLFTWNPFRPFTLTDPKICQEAGATLLQALQELKPATKPELINISTTGIPPKGMPRDVPWPYVVLYPWIGHVMHEDKRVLQKRLAEHVSGLPESERGIRSFTNVKPSLLMDGAAKGMQAIRQGVDAKPAVGYWINRADVGAWMAEILVKRNGREEWKNKSVTLTY</sequence>
<reference evidence="2 3" key="1">
    <citation type="submission" date="2017-03" db="EMBL/GenBank/DDBJ databases">
        <title>Genomes of endolithic fungi from Antarctica.</title>
        <authorList>
            <person name="Coleine C."/>
            <person name="Masonjones S."/>
            <person name="Stajich J.E."/>
        </authorList>
    </citation>
    <scope>NUCLEOTIDE SEQUENCE [LARGE SCALE GENOMIC DNA]</scope>
    <source>
        <strain evidence="2 3">CCFEE 5184</strain>
    </source>
</reference>
<keyword evidence="3" id="KW-1185">Reference proteome</keyword>
<dbReference type="EMBL" id="NAJQ01001943">
    <property type="protein sequence ID" value="TKA50737.1"/>
    <property type="molecule type" value="Genomic_DNA"/>
</dbReference>
<dbReference type="InterPro" id="IPR051606">
    <property type="entry name" value="Polyketide_Oxido-like"/>
</dbReference>
<dbReference type="SUPFAM" id="SSF51735">
    <property type="entry name" value="NAD(P)-binding Rossmann-fold domains"/>
    <property type="match status" value="1"/>
</dbReference>
<evidence type="ECO:0000313" key="2">
    <source>
        <dbReference type="EMBL" id="TKA50737.1"/>
    </source>
</evidence>
<comment type="similarity">
    <text evidence="1">Belongs to the avfA family.</text>
</comment>
<dbReference type="Gene3D" id="3.40.50.720">
    <property type="entry name" value="NAD(P)-binding Rossmann-like Domain"/>
    <property type="match status" value="1"/>
</dbReference>
<comment type="caution">
    <text evidence="2">The sequence shown here is derived from an EMBL/GenBank/DDBJ whole genome shotgun (WGS) entry which is preliminary data.</text>
</comment>
<dbReference type="AlphaFoldDB" id="A0A4U0VMW2"/>